<evidence type="ECO:0000313" key="3">
    <source>
        <dbReference type="Proteomes" id="UP000679848"/>
    </source>
</evidence>
<keyword evidence="3" id="KW-1185">Reference proteome</keyword>
<sequence>MERNFKDVVENIRGAEKDVDKVLDAARLERHEGPNRHMTGEQKLILLLSLIAAGTFLTLLLAPILL</sequence>
<accession>A0A810QBQ5</accession>
<feature type="transmembrane region" description="Helical" evidence="1">
    <location>
        <begin position="44"/>
        <end position="65"/>
    </location>
</feature>
<organism evidence="2 3">
    <name type="scientific">Pusillibacter faecalis</name>
    <dbReference type="NCBI Taxonomy" id="2714358"/>
    <lineage>
        <taxon>Bacteria</taxon>
        <taxon>Bacillati</taxon>
        <taxon>Bacillota</taxon>
        <taxon>Clostridia</taxon>
        <taxon>Eubacteriales</taxon>
        <taxon>Oscillospiraceae</taxon>
        <taxon>Pusillibacter</taxon>
    </lineage>
</organism>
<keyword evidence="1" id="KW-1133">Transmembrane helix</keyword>
<reference evidence="2" key="1">
    <citation type="submission" date="2020-09" db="EMBL/GenBank/DDBJ databases">
        <title>New species isolated from human feces.</title>
        <authorList>
            <person name="Kitahara M."/>
            <person name="Shigeno Y."/>
            <person name="Shime M."/>
            <person name="Matsumoto Y."/>
            <person name="Nakamura S."/>
            <person name="Motooka D."/>
            <person name="Fukuoka S."/>
            <person name="Nishikawa H."/>
            <person name="Benno Y."/>
        </authorList>
    </citation>
    <scope>NUCLEOTIDE SEQUENCE</scope>
    <source>
        <strain evidence="2">MM59</strain>
    </source>
</reference>
<keyword evidence="1" id="KW-0812">Transmembrane</keyword>
<dbReference type="Proteomes" id="UP000679848">
    <property type="component" value="Chromosome"/>
</dbReference>
<dbReference type="KEGG" id="pfaa:MM59RIKEN_27330"/>
<dbReference type="EMBL" id="AP023420">
    <property type="protein sequence ID" value="BCK85414.1"/>
    <property type="molecule type" value="Genomic_DNA"/>
</dbReference>
<name>A0A810QBQ5_9FIRM</name>
<proteinExistence type="predicted"/>
<dbReference type="AlphaFoldDB" id="A0A810QBQ5"/>
<dbReference type="RefSeq" id="WP_213543536.1">
    <property type="nucleotide sequence ID" value="NZ_AP023420.1"/>
</dbReference>
<evidence type="ECO:0000313" key="2">
    <source>
        <dbReference type="EMBL" id="BCK85414.1"/>
    </source>
</evidence>
<protein>
    <submittedName>
        <fullName evidence="2">Uncharacterized protein</fullName>
    </submittedName>
</protein>
<keyword evidence="1" id="KW-0472">Membrane</keyword>
<gene>
    <name evidence="2" type="ORF">MM59RIKEN_27330</name>
</gene>
<evidence type="ECO:0000256" key="1">
    <source>
        <dbReference type="SAM" id="Phobius"/>
    </source>
</evidence>